<feature type="transmembrane region" description="Helical" evidence="6">
    <location>
        <begin position="266"/>
        <end position="286"/>
    </location>
</feature>
<dbReference type="GO" id="GO:0022857">
    <property type="term" value="F:transmembrane transporter activity"/>
    <property type="evidence" value="ECO:0007669"/>
    <property type="project" value="InterPro"/>
</dbReference>
<accession>A0A7W8QR07</accession>
<dbReference type="RefSeq" id="WP_184396282.1">
    <property type="nucleotide sequence ID" value="NZ_BAAAJD010000203.1"/>
</dbReference>
<sequence length="422" mass="42134">MTGTGRAGGAAPELTAPLRHGPFRALAAGRTLLYFGNGLATVALAFAVLDATGSVAQLGLVVGARTLANVLLLLAGGVLADRMPRGLLLCGACAVAAGSQGVLAALLLLGAASLPLMIVLAAVNGAAAAANLPAAAALVPQTVPAALLRQANALARIGMEGGRIIGMSFGTLLVALIGPGGAIAADGAAFALAGVCFLAVRSAAPGRPSDVAADPLRELAEGWAEFTRRRWVWAVVAQFMVVNAGMSAMVAVLGPAIADASFGRTSWGLMLTVNSVGMLLGGLLAARWQPRRALCYGVALTALEAAPLLALGLSPVLPVLFAVMFLAGVAVEQFTVAWEVSLQQNVPQDRLARVYSYDALGSFLAMPAGQAAVGPVAEAAGAGPTLVGAAVLMLAATGLALCDRGLRTLRRADGSGGNAPEG</sequence>
<dbReference type="Proteomes" id="UP000572635">
    <property type="component" value="Unassembled WGS sequence"/>
</dbReference>
<evidence type="ECO:0000256" key="5">
    <source>
        <dbReference type="ARBA" id="ARBA00023136"/>
    </source>
</evidence>
<evidence type="ECO:0000313" key="7">
    <source>
        <dbReference type="EMBL" id="MBB5435002.1"/>
    </source>
</evidence>
<proteinExistence type="predicted"/>
<reference evidence="7 8" key="1">
    <citation type="submission" date="2020-08" db="EMBL/GenBank/DDBJ databases">
        <title>Sequencing the genomes of 1000 actinobacteria strains.</title>
        <authorList>
            <person name="Klenk H.-P."/>
        </authorList>
    </citation>
    <scope>NUCLEOTIDE SEQUENCE [LARGE SCALE GENOMIC DNA]</scope>
    <source>
        <strain evidence="7 8">DSM 44551</strain>
    </source>
</reference>
<feature type="transmembrane region" description="Helical" evidence="6">
    <location>
        <begin position="319"/>
        <end position="342"/>
    </location>
</feature>
<comment type="subcellular location">
    <subcellularLocation>
        <location evidence="1">Cell membrane</location>
        <topology evidence="1">Multi-pass membrane protein</topology>
    </subcellularLocation>
</comment>
<dbReference type="CDD" id="cd06173">
    <property type="entry name" value="MFS_MefA_like"/>
    <property type="match status" value="1"/>
</dbReference>
<keyword evidence="3 6" id="KW-0812">Transmembrane</keyword>
<feature type="transmembrane region" description="Helical" evidence="6">
    <location>
        <begin position="379"/>
        <end position="402"/>
    </location>
</feature>
<evidence type="ECO:0000313" key="8">
    <source>
        <dbReference type="Proteomes" id="UP000572635"/>
    </source>
</evidence>
<dbReference type="InterPro" id="IPR036259">
    <property type="entry name" value="MFS_trans_sf"/>
</dbReference>
<keyword evidence="5 6" id="KW-0472">Membrane</keyword>
<dbReference type="GO" id="GO:0005886">
    <property type="term" value="C:plasma membrane"/>
    <property type="evidence" value="ECO:0007669"/>
    <property type="project" value="UniProtKB-SubCell"/>
</dbReference>
<keyword evidence="8" id="KW-1185">Reference proteome</keyword>
<dbReference type="InterPro" id="IPR011701">
    <property type="entry name" value="MFS"/>
</dbReference>
<dbReference type="AlphaFoldDB" id="A0A7W8QR07"/>
<evidence type="ECO:0000256" key="6">
    <source>
        <dbReference type="SAM" id="Phobius"/>
    </source>
</evidence>
<dbReference type="EMBL" id="JACHDB010000001">
    <property type="protein sequence ID" value="MBB5435002.1"/>
    <property type="molecule type" value="Genomic_DNA"/>
</dbReference>
<feature type="transmembrane region" description="Helical" evidence="6">
    <location>
        <begin position="231"/>
        <end position="254"/>
    </location>
</feature>
<evidence type="ECO:0000256" key="4">
    <source>
        <dbReference type="ARBA" id="ARBA00022989"/>
    </source>
</evidence>
<evidence type="ECO:0000256" key="3">
    <source>
        <dbReference type="ARBA" id="ARBA00022692"/>
    </source>
</evidence>
<feature type="transmembrane region" description="Helical" evidence="6">
    <location>
        <begin position="55"/>
        <end position="80"/>
    </location>
</feature>
<organism evidence="7 8">
    <name type="scientific">Nocardiopsis composta</name>
    <dbReference type="NCBI Taxonomy" id="157465"/>
    <lineage>
        <taxon>Bacteria</taxon>
        <taxon>Bacillati</taxon>
        <taxon>Actinomycetota</taxon>
        <taxon>Actinomycetes</taxon>
        <taxon>Streptosporangiales</taxon>
        <taxon>Nocardiopsidaceae</taxon>
        <taxon>Nocardiopsis</taxon>
    </lineage>
</organism>
<feature type="transmembrane region" description="Helical" evidence="6">
    <location>
        <begin position="183"/>
        <end position="200"/>
    </location>
</feature>
<keyword evidence="4 6" id="KW-1133">Transmembrane helix</keyword>
<feature type="transmembrane region" description="Helical" evidence="6">
    <location>
        <begin position="32"/>
        <end position="49"/>
    </location>
</feature>
<protein>
    <submittedName>
        <fullName evidence="7">Putative MFS family arabinose efflux permease</fullName>
    </submittedName>
</protein>
<gene>
    <name evidence="7" type="ORF">HDA36_005086</name>
</gene>
<dbReference type="SUPFAM" id="SSF103473">
    <property type="entry name" value="MFS general substrate transporter"/>
    <property type="match status" value="1"/>
</dbReference>
<dbReference type="Pfam" id="PF07690">
    <property type="entry name" value="MFS_1"/>
    <property type="match status" value="1"/>
</dbReference>
<keyword evidence="2" id="KW-1003">Cell membrane</keyword>
<dbReference type="PANTHER" id="PTHR23513:SF11">
    <property type="entry name" value="STAPHYLOFERRIN A TRANSPORTER"/>
    <property type="match status" value="1"/>
</dbReference>
<dbReference type="Gene3D" id="1.20.1250.20">
    <property type="entry name" value="MFS general substrate transporter like domains"/>
    <property type="match status" value="1"/>
</dbReference>
<name>A0A7W8QR07_9ACTN</name>
<comment type="caution">
    <text evidence="7">The sequence shown here is derived from an EMBL/GenBank/DDBJ whole genome shotgun (WGS) entry which is preliminary data.</text>
</comment>
<evidence type="ECO:0000256" key="2">
    <source>
        <dbReference type="ARBA" id="ARBA00022475"/>
    </source>
</evidence>
<dbReference type="PANTHER" id="PTHR23513">
    <property type="entry name" value="INTEGRAL MEMBRANE EFFLUX PROTEIN-RELATED"/>
    <property type="match status" value="1"/>
</dbReference>
<evidence type="ECO:0000256" key="1">
    <source>
        <dbReference type="ARBA" id="ARBA00004651"/>
    </source>
</evidence>